<keyword evidence="2" id="KW-0274">FAD</keyword>
<feature type="domain" description="Glucose-methanol-choline oxidoreductase N-terminal" evidence="4">
    <location>
        <begin position="167"/>
        <end position="190"/>
    </location>
</feature>
<feature type="region of interest" description="Disordered" evidence="3">
    <location>
        <begin position="1"/>
        <end position="23"/>
    </location>
</feature>
<dbReference type="GO" id="GO:0016614">
    <property type="term" value="F:oxidoreductase activity, acting on CH-OH group of donors"/>
    <property type="evidence" value="ECO:0007669"/>
    <property type="project" value="InterPro"/>
</dbReference>
<dbReference type="InterPro" id="IPR007867">
    <property type="entry name" value="GMC_OxRtase_C"/>
</dbReference>
<dbReference type="InterPro" id="IPR012132">
    <property type="entry name" value="GMC_OxRdtase"/>
</dbReference>
<keyword evidence="2" id="KW-0285">Flavoprotein</keyword>
<dbReference type="PROSITE" id="PS00623">
    <property type="entry name" value="GMC_OXRED_1"/>
    <property type="match status" value="1"/>
</dbReference>
<accession>A0A8D8VQ80</accession>
<protein>
    <submittedName>
        <fullName evidence="6">Glucose dehydrogenase [FAD, quinone]</fullName>
    </submittedName>
</protein>
<sequence length="761" mass="85309">MKRQFHNSSSTKHKPTSFPMLSHKLSVKNPSKSTKWLISLVMLILLHLVSSSNAALSLREFLLDHLRVHSLPFREDSRHGNKPMLKEYDFIVVGAGPAGCVVTNRLTENPDWNILLLEAGDEESVITDIPEIAHYLQFSRYNWNFSTEFQPGACRGLNNERCPWPSGRAVGGGSVINNNIYTRGNPNDFDRWLEAGNEGWGYADVLPYFKKSEDIDVPELKRSEFHGVGGYLNVDYSPFKSKLLDAFLESAPEVGLNLTDYNSPDGNVGFSRIQATIQFGRRHSASQAFLVPIADRQNFHVMKKAHVTKILIDRNTKRAYGVEFTKNRKKRVVYAKKEVILSSGAFFSPHLLLLSGIGPRDQLEKFNIPVVADLQVGENLQEHPAFASLAFTVNRKVGLISDRIYSNLAKEVFKSFTNQGWTTSLGCEGLGYVRTKYNNYPPGVPDIEYIFVPAGLASEEEKGLSLLRKTMGIPDGTFNEIFRGIKNKDAWSIWPMLMYPESRGYVRLKSADPFVYPAVQSNFFQDPLDLLRIVEGIKMVIELSQTKAFQKYKSKLSTRILPACKKFDYGSDEYWGCCVRQLTMQMHHQCGTCKMGPRGDRTAVVDPRLRVQGGIKGLRVIDSSIMPTITGGHTVAPSYMIGEKGADLVKEDWLQNQSFDLVDNKFGPGNQIVTNSKPSSQSSISDLDFTNAAASSNFDLRSVKPSSSQTVNRRGVFKPFGFAQNNGFTGSYFDSAPNGFSTNNQNKSPFNPFVQFYGRSW</sequence>
<evidence type="ECO:0000313" key="6">
    <source>
        <dbReference type="EMBL" id="CAG6631712.1"/>
    </source>
</evidence>
<evidence type="ECO:0000256" key="3">
    <source>
        <dbReference type="SAM" id="MobiDB-lite"/>
    </source>
</evidence>
<dbReference type="PANTHER" id="PTHR11552">
    <property type="entry name" value="GLUCOSE-METHANOL-CHOLINE GMC OXIDOREDUCTASE"/>
    <property type="match status" value="1"/>
</dbReference>
<dbReference type="PROSITE" id="PS00624">
    <property type="entry name" value="GMC_OXRED_2"/>
    <property type="match status" value="1"/>
</dbReference>
<evidence type="ECO:0000256" key="2">
    <source>
        <dbReference type="RuleBase" id="RU003968"/>
    </source>
</evidence>
<proteinExistence type="inferred from homology"/>
<dbReference type="GO" id="GO:0050660">
    <property type="term" value="F:flavin adenine dinucleotide binding"/>
    <property type="evidence" value="ECO:0007669"/>
    <property type="project" value="InterPro"/>
</dbReference>
<evidence type="ECO:0000259" key="4">
    <source>
        <dbReference type="PROSITE" id="PS00623"/>
    </source>
</evidence>
<dbReference type="Pfam" id="PF00732">
    <property type="entry name" value="GMC_oxred_N"/>
    <property type="match status" value="1"/>
</dbReference>
<dbReference type="SUPFAM" id="SSF54373">
    <property type="entry name" value="FAD-linked reductases, C-terminal domain"/>
    <property type="match status" value="1"/>
</dbReference>
<evidence type="ECO:0000259" key="5">
    <source>
        <dbReference type="PROSITE" id="PS00624"/>
    </source>
</evidence>
<feature type="compositionally biased region" description="Basic residues" evidence="3">
    <location>
        <begin position="1"/>
        <end position="15"/>
    </location>
</feature>
<name>A0A8D8VQ80_9HEMI</name>
<dbReference type="PANTHER" id="PTHR11552:SF227">
    <property type="entry name" value="GLUCOSE DEHYDROGENASE [FAD, QUINONE]-LIKE PROTEIN"/>
    <property type="match status" value="1"/>
</dbReference>
<dbReference type="EMBL" id="HBUF01077717">
    <property type="protein sequence ID" value="CAG6631712.1"/>
    <property type="molecule type" value="Transcribed_RNA"/>
</dbReference>
<comment type="similarity">
    <text evidence="1 2">Belongs to the GMC oxidoreductase family.</text>
</comment>
<dbReference type="InterPro" id="IPR000172">
    <property type="entry name" value="GMC_OxRdtase_N"/>
</dbReference>
<feature type="domain" description="Glucose-methanol-choline oxidoreductase N-terminal" evidence="5">
    <location>
        <begin position="344"/>
        <end position="358"/>
    </location>
</feature>
<dbReference type="SUPFAM" id="SSF51905">
    <property type="entry name" value="FAD/NAD(P)-binding domain"/>
    <property type="match status" value="1"/>
</dbReference>
<organism evidence="6">
    <name type="scientific">Cacopsylla melanoneura</name>
    <dbReference type="NCBI Taxonomy" id="428564"/>
    <lineage>
        <taxon>Eukaryota</taxon>
        <taxon>Metazoa</taxon>
        <taxon>Ecdysozoa</taxon>
        <taxon>Arthropoda</taxon>
        <taxon>Hexapoda</taxon>
        <taxon>Insecta</taxon>
        <taxon>Pterygota</taxon>
        <taxon>Neoptera</taxon>
        <taxon>Paraneoptera</taxon>
        <taxon>Hemiptera</taxon>
        <taxon>Sternorrhyncha</taxon>
        <taxon>Psylloidea</taxon>
        <taxon>Psyllidae</taxon>
        <taxon>Psyllinae</taxon>
        <taxon>Cacopsylla</taxon>
    </lineage>
</organism>
<dbReference type="Gene3D" id="3.50.50.60">
    <property type="entry name" value="FAD/NAD(P)-binding domain"/>
    <property type="match status" value="1"/>
</dbReference>
<dbReference type="InterPro" id="IPR036188">
    <property type="entry name" value="FAD/NAD-bd_sf"/>
</dbReference>
<dbReference type="Gene3D" id="3.30.560.10">
    <property type="entry name" value="Glucose Oxidase, domain 3"/>
    <property type="match status" value="1"/>
</dbReference>
<dbReference type="AlphaFoldDB" id="A0A8D8VQ80"/>
<dbReference type="Pfam" id="PF05199">
    <property type="entry name" value="GMC_oxred_C"/>
    <property type="match status" value="1"/>
</dbReference>
<evidence type="ECO:0000256" key="1">
    <source>
        <dbReference type="ARBA" id="ARBA00010790"/>
    </source>
</evidence>
<reference evidence="6" key="1">
    <citation type="submission" date="2021-05" db="EMBL/GenBank/DDBJ databases">
        <authorList>
            <person name="Alioto T."/>
            <person name="Alioto T."/>
            <person name="Gomez Garrido J."/>
        </authorList>
    </citation>
    <scope>NUCLEOTIDE SEQUENCE</scope>
</reference>